<evidence type="ECO:0000313" key="4">
    <source>
        <dbReference type="WBParaSite" id="nRc.2.0.1.t19401-RA"/>
    </source>
</evidence>
<protein>
    <submittedName>
        <fullName evidence="4">HPP family protein</fullName>
    </submittedName>
</protein>
<keyword evidence="1" id="KW-0812">Transmembrane</keyword>
<feature type="domain" description="HPP transmembrane region" evidence="2">
    <location>
        <begin position="3"/>
        <end position="144"/>
    </location>
</feature>
<keyword evidence="1" id="KW-1133">Transmembrane helix</keyword>
<name>A0A915IYW8_ROMCU</name>
<keyword evidence="3" id="KW-1185">Reference proteome</keyword>
<dbReference type="OMA" id="MLTKTTH"/>
<keyword evidence="1" id="KW-0472">Membrane</keyword>
<dbReference type="InterPro" id="IPR058581">
    <property type="entry name" value="TM_HPP"/>
</dbReference>
<evidence type="ECO:0000259" key="2">
    <source>
        <dbReference type="Pfam" id="PF04982"/>
    </source>
</evidence>
<feature type="transmembrane region" description="Helical" evidence="1">
    <location>
        <begin position="70"/>
        <end position="90"/>
    </location>
</feature>
<dbReference type="WBParaSite" id="nRc.2.0.1.t19401-RA">
    <property type="protein sequence ID" value="nRc.2.0.1.t19401-RA"/>
    <property type="gene ID" value="nRc.2.0.1.g19401"/>
</dbReference>
<evidence type="ECO:0000256" key="1">
    <source>
        <dbReference type="SAM" id="Phobius"/>
    </source>
</evidence>
<dbReference type="PANTHER" id="PTHR33741:SF5">
    <property type="entry name" value="TRANSMEMBRANE PROTEIN DDB_G0269096-RELATED"/>
    <property type="match status" value="1"/>
</dbReference>
<dbReference type="AlphaFoldDB" id="A0A915IYW8"/>
<feature type="transmembrane region" description="Helical" evidence="1">
    <location>
        <begin position="20"/>
        <end position="40"/>
    </location>
</feature>
<accession>A0A915IYW8</accession>
<dbReference type="Pfam" id="PF04982">
    <property type="entry name" value="TM_HPP"/>
    <property type="match status" value="1"/>
</dbReference>
<sequence length="148" mass="16120">MMALTSLDYYFLTPNTRTTVVIGSFAATAVLTFAAVDSPLAQPKNVFFGHIISALVGVSMQILLGNKHQWLAAALAVSVAILLMCLTDTVHPPGGATALIAVYSDQKIRNLKFFYVLIPVASGALILFLVALLANNCFPWRKYPKYWN</sequence>
<reference evidence="4" key="1">
    <citation type="submission" date="2022-11" db="UniProtKB">
        <authorList>
            <consortium name="WormBaseParasite"/>
        </authorList>
    </citation>
    <scope>IDENTIFICATION</scope>
</reference>
<evidence type="ECO:0000313" key="3">
    <source>
        <dbReference type="Proteomes" id="UP000887565"/>
    </source>
</evidence>
<feature type="transmembrane region" description="Helical" evidence="1">
    <location>
        <begin position="111"/>
        <end position="134"/>
    </location>
</feature>
<dbReference type="InterPro" id="IPR007065">
    <property type="entry name" value="HPP"/>
</dbReference>
<dbReference type="PANTHER" id="PTHR33741">
    <property type="entry name" value="TRANSMEMBRANE PROTEIN DDB_G0269096-RELATED"/>
    <property type="match status" value="1"/>
</dbReference>
<proteinExistence type="predicted"/>
<feature type="transmembrane region" description="Helical" evidence="1">
    <location>
        <begin position="47"/>
        <end position="64"/>
    </location>
</feature>
<organism evidence="3 4">
    <name type="scientific">Romanomermis culicivorax</name>
    <name type="common">Nematode worm</name>
    <dbReference type="NCBI Taxonomy" id="13658"/>
    <lineage>
        <taxon>Eukaryota</taxon>
        <taxon>Metazoa</taxon>
        <taxon>Ecdysozoa</taxon>
        <taxon>Nematoda</taxon>
        <taxon>Enoplea</taxon>
        <taxon>Dorylaimia</taxon>
        <taxon>Mermithida</taxon>
        <taxon>Mermithoidea</taxon>
        <taxon>Mermithidae</taxon>
        <taxon>Romanomermis</taxon>
    </lineage>
</organism>
<dbReference type="Proteomes" id="UP000887565">
    <property type="component" value="Unplaced"/>
</dbReference>